<evidence type="ECO:0000313" key="2">
    <source>
        <dbReference type="Proteomes" id="UP000240535"/>
    </source>
</evidence>
<comment type="caution">
    <text evidence="1">The sequence shown here is derived from an EMBL/GenBank/DDBJ whole genome shotgun (WGS) entry which is preliminary data.</text>
</comment>
<name>A0A2P8QYN2_9BACT</name>
<protein>
    <submittedName>
        <fullName evidence="1">Uncharacterized protein</fullName>
    </submittedName>
</protein>
<keyword evidence="2" id="KW-1185">Reference proteome</keyword>
<gene>
    <name evidence="1" type="ORF">CQ405_08165</name>
</gene>
<reference evidence="2" key="1">
    <citation type="submission" date="2017-10" db="EMBL/GenBank/DDBJ databases">
        <title>Campylobacter species from seals.</title>
        <authorList>
            <person name="Gilbert M.J."/>
            <person name="Zomer A.L."/>
            <person name="Timmerman A.J."/>
            <person name="Duim B."/>
            <person name="Wagenaar J.A."/>
        </authorList>
    </citation>
    <scope>NUCLEOTIDE SEQUENCE [LARGE SCALE GENOMIC DNA]</scope>
    <source>
        <strain evidence="2">17S00004-5</strain>
    </source>
</reference>
<proteinExistence type="predicted"/>
<evidence type="ECO:0000313" key="1">
    <source>
        <dbReference type="EMBL" id="PSM51354.1"/>
    </source>
</evidence>
<dbReference type="RefSeq" id="WP_162296623.1">
    <property type="nucleotide sequence ID" value="NZ_CP053841.1"/>
</dbReference>
<dbReference type="AlphaFoldDB" id="A0A2P8QYN2"/>
<dbReference type="Proteomes" id="UP000240535">
    <property type="component" value="Unassembled WGS sequence"/>
</dbReference>
<dbReference type="EMBL" id="PDHH01000008">
    <property type="protein sequence ID" value="PSM51354.1"/>
    <property type="molecule type" value="Genomic_DNA"/>
</dbReference>
<organism evidence="1 2">
    <name type="scientific">Campylobacter blaseri</name>
    <dbReference type="NCBI Taxonomy" id="2042961"/>
    <lineage>
        <taxon>Bacteria</taxon>
        <taxon>Pseudomonadati</taxon>
        <taxon>Campylobacterota</taxon>
        <taxon>Epsilonproteobacteria</taxon>
        <taxon>Campylobacterales</taxon>
        <taxon>Campylobacteraceae</taxon>
        <taxon>Campylobacter</taxon>
    </lineage>
</organism>
<sequence>MLKSFEKELLYNIDRLFTKIKVNSYLGEFEDLKEFEKCLKVTPLILVDFESEKYINSVEKEATYKLYFVNATSNKSEIYRQKCKFELYDLIEQVDKFLSNSLFNHGFVINLENITKIHEGISDYGYLNIYARTIKTKLKECDSAINSELTKEEREFLKYGVAKSNGVL</sequence>
<accession>A0A2P8QYN2</accession>